<accession>A0A9P7A119</accession>
<evidence type="ECO:0000313" key="2">
    <source>
        <dbReference type="Proteomes" id="UP000714275"/>
    </source>
</evidence>
<comment type="caution">
    <text evidence="1">The sequence shown here is derived from an EMBL/GenBank/DDBJ whole genome shotgun (WGS) entry which is preliminary data.</text>
</comment>
<organism evidence="1 2">
    <name type="scientific">Suillus placidus</name>
    <dbReference type="NCBI Taxonomy" id="48579"/>
    <lineage>
        <taxon>Eukaryota</taxon>
        <taxon>Fungi</taxon>
        <taxon>Dikarya</taxon>
        <taxon>Basidiomycota</taxon>
        <taxon>Agaricomycotina</taxon>
        <taxon>Agaricomycetes</taxon>
        <taxon>Agaricomycetidae</taxon>
        <taxon>Boletales</taxon>
        <taxon>Suillineae</taxon>
        <taxon>Suillaceae</taxon>
        <taxon>Suillus</taxon>
    </lineage>
</organism>
<gene>
    <name evidence="1" type="ORF">EV702DRAFT_1043672</name>
</gene>
<dbReference type="OrthoDB" id="2682201at2759"/>
<protein>
    <submittedName>
        <fullName evidence="1">Uncharacterized protein</fullName>
    </submittedName>
</protein>
<name>A0A9P7A119_9AGAM</name>
<reference evidence="1" key="1">
    <citation type="journal article" date="2020" name="New Phytol.">
        <title>Comparative genomics reveals dynamic genome evolution in host specialist ectomycorrhizal fungi.</title>
        <authorList>
            <person name="Lofgren L.A."/>
            <person name="Nguyen N.H."/>
            <person name="Vilgalys R."/>
            <person name="Ruytinx J."/>
            <person name="Liao H.L."/>
            <person name="Branco S."/>
            <person name="Kuo A."/>
            <person name="LaButti K."/>
            <person name="Lipzen A."/>
            <person name="Andreopoulos W."/>
            <person name="Pangilinan J."/>
            <person name="Riley R."/>
            <person name="Hundley H."/>
            <person name="Na H."/>
            <person name="Barry K."/>
            <person name="Grigoriev I.V."/>
            <person name="Stajich J.E."/>
            <person name="Kennedy P.G."/>
        </authorList>
    </citation>
    <scope>NUCLEOTIDE SEQUENCE</scope>
    <source>
        <strain evidence="1">DOB743</strain>
    </source>
</reference>
<sequence length="387" mass="43840">MLTGDVQNVMQDLNIVIPHEGFSILDQFMVETLGYACISCVTHTALATRIGRFRKYCLKTRVITLASPSKTENVLHLILSAPTTADMIYMTTGGVAWFYPQWMEQDVAICSQTGNLVQWDNKLGCAGEFHEDLRVETGMAFIGEPCGNRCPTLWHHIHDKHLRKSVDWDITDSVTNMFNNVDIEWRLNSYCTNDACCYNITVMARNVEGVGARNRADVKFLPGEIQCRQPRFLWSFKGVFYGMGCHRPFRVPIPVMDGVKRVPKLSDLYVNYWVQQRNLDAVTCTRQHLQHTFNSVPHSTMELDGLYTVFFERSEEQAIPNRLLERMACMTGRSAALNGSILVVKQSLANDGQIIDMTRDNMLVSNFIINRLSGHDVDHSKFAGDGA</sequence>
<keyword evidence="2" id="KW-1185">Reference proteome</keyword>
<dbReference type="EMBL" id="JABBWD010000011">
    <property type="protein sequence ID" value="KAG1779787.1"/>
    <property type="molecule type" value="Genomic_DNA"/>
</dbReference>
<evidence type="ECO:0000313" key="1">
    <source>
        <dbReference type="EMBL" id="KAG1779787.1"/>
    </source>
</evidence>
<proteinExistence type="predicted"/>
<dbReference type="Proteomes" id="UP000714275">
    <property type="component" value="Unassembled WGS sequence"/>
</dbReference>
<dbReference type="AlphaFoldDB" id="A0A9P7A119"/>